<reference evidence="1" key="2">
    <citation type="journal article" date="2015" name="Fish Shellfish Immunol.">
        <title>Early steps in the European eel (Anguilla anguilla)-Vibrio vulnificus interaction in the gills: Role of the RtxA13 toxin.</title>
        <authorList>
            <person name="Callol A."/>
            <person name="Pajuelo D."/>
            <person name="Ebbesson L."/>
            <person name="Teles M."/>
            <person name="MacKenzie S."/>
            <person name="Amaro C."/>
        </authorList>
    </citation>
    <scope>NUCLEOTIDE SEQUENCE</scope>
</reference>
<dbReference type="EMBL" id="GBXM01072123">
    <property type="protein sequence ID" value="JAH36454.1"/>
    <property type="molecule type" value="Transcribed_RNA"/>
</dbReference>
<dbReference type="AlphaFoldDB" id="A0A0E9S4V6"/>
<reference evidence="1" key="1">
    <citation type="submission" date="2014-11" db="EMBL/GenBank/DDBJ databases">
        <authorList>
            <person name="Amaro Gonzalez C."/>
        </authorList>
    </citation>
    <scope>NUCLEOTIDE SEQUENCE</scope>
</reference>
<accession>A0A0E9S4V6</accession>
<name>A0A0E9S4V6_ANGAN</name>
<evidence type="ECO:0000313" key="1">
    <source>
        <dbReference type="EMBL" id="JAH36454.1"/>
    </source>
</evidence>
<organism evidence="1">
    <name type="scientific">Anguilla anguilla</name>
    <name type="common">European freshwater eel</name>
    <name type="synonym">Muraena anguilla</name>
    <dbReference type="NCBI Taxonomy" id="7936"/>
    <lineage>
        <taxon>Eukaryota</taxon>
        <taxon>Metazoa</taxon>
        <taxon>Chordata</taxon>
        <taxon>Craniata</taxon>
        <taxon>Vertebrata</taxon>
        <taxon>Euteleostomi</taxon>
        <taxon>Actinopterygii</taxon>
        <taxon>Neopterygii</taxon>
        <taxon>Teleostei</taxon>
        <taxon>Anguilliformes</taxon>
        <taxon>Anguillidae</taxon>
        <taxon>Anguilla</taxon>
    </lineage>
</organism>
<proteinExistence type="predicted"/>
<sequence>MGRAGQFLCRSTPNILRGFKEVDKLHVLVVDELKHVFQSAIHVDSYVSFGVREHGSDS</sequence>
<protein>
    <submittedName>
        <fullName evidence="1">Uncharacterized protein</fullName>
    </submittedName>
</protein>